<reference evidence="4 5" key="1">
    <citation type="submission" date="2024-09" db="EMBL/GenBank/DDBJ databases">
        <authorList>
            <person name="Sun Q."/>
            <person name="Mori K."/>
        </authorList>
    </citation>
    <scope>NUCLEOTIDE SEQUENCE [LARGE SCALE GENOMIC DNA]</scope>
    <source>
        <strain evidence="4 5">JCM 15389</strain>
    </source>
</reference>
<accession>A0ABV6C303</accession>
<proteinExistence type="predicted"/>
<sequence length="304" mass="32117">MDPDVRAGHPATASRQPHPATAVLLVAHGSRSPEGQQEMLAFGRLLAAAAPEVPVATGFLELCQPPADQALDDLVAAGATQVAVLPLMLAPADHTKSDVPAVVLLGRRRHPTVQLLPARPLGTDLAVLATAAARLHEAGATGLPLCLVARGTSDPEANAEAYRAARLLAEANRSRLVEVGFAGVTWPTTTEALERLVAQGAREIVCLAWFLSTGLLVQRIWQDCAAFSRARGLPVRAAGHLGPDPRLGPLLRDRLEEALAGRATMTCDVCAYRAPFPGLEDRLGHPLGVGRSHLAATHRHHHHP</sequence>
<dbReference type="CDD" id="cd03416">
    <property type="entry name" value="CbiX_SirB_N"/>
    <property type="match status" value="1"/>
</dbReference>
<dbReference type="Gene3D" id="3.40.50.1400">
    <property type="match status" value="2"/>
</dbReference>
<dbReference type="RefSeq" id="WP_377789470.1">
    <property type="nucleotide sequence ID" value="NZ_JBHLYQ010000067.1"/>
</dbReference>
<dbReference type="Pfam" id="PF01903">
    <property type="entry name" value="CbiX"/>
    <property type="match status" value="2"/>
</dbReference>
<comment type="caution">
    <text evidence="4">The sequence shown here is derived from an EMBL/GenBank/DDBJ whole genome shotgun (WGS) entry which is preliminary data.</text>
</comment>
<evidence type="ECO:0000313" key="5">
    <source>
        <dbReference type="Proteomes" id="UP001589788"/>
    </source>
</evidence>
<name>A0ABV6C303_9ACTN</name>
<gene>
    <name evidence="4" type="ORF">ACFFRE_07830</name>
</gene>
<evidence type="ECO:0000256" key="1">
    <source>
        <dbReference type="ARBA" id="ARBA00022723"/>
    </source>
</evidence>
<evidence type="ECO:0000313" key="4">
    <source>
        <dbReference type="EMBL" id="MFC0082056.1"/>
    </source>
</evidence>
<dbReference type="PANTHER" id="PTHR33542">
    <property type="entry name" value="SIROHYDROCHLORIN FERROCHELATASE, CHLOROPLASTIC"/>
    <property type="match status" value="1"/>
</dbReference>
<keyword evidence="1" id="KW-0479">Metal-binding</keyword>
<dbReference type="EMBL" id="JBHLYQ010000067">
    <property type="protein sequence ID" value="MFC0082056.1"/>
    <property type="molecule type" value="Genomic_DNA"/>
</dbReference>
<evidence type="ECO:0000256" key="3">
    <source>
        <dbReference type="SAM" id="MobiDB-lite"/>
    </source>
</evidence>
<protein>
    <submittedName>
        <fullName evidence="4">Sirohydrochlorin chelatase</fullName>
    </submittedName>
</protein>
<evidence type="ECO:0000256" key="2">
    <source>
        <dbReference type="ARBA" id="ARBA00023239"/>
    </source>
</evidence>
<dbReference type="SUPFAM" id="SSF53800">
    <property type="entry name" value="Chelatase"/>
    <property type="match status" value="2"/>
</dbReference>
<keyword evidence="2" id="KW-0456">Lyase</keyword>
<keyword evidence="5" id="KW-1185">Reference proteome</keyword>
<organism evidence="4 5">
    <name type="scientific">Aciditerrimonas ferrireducens</name>
    <dbReference type="NCBI Taxonomy" id="667306"/>
    <lineage>
        <taxon>Bacteria</taxon>
        <taxon>Bacillati</taxon>
        <taxon>Actinomycetota</taxon>
        <taxon>Acidimicrobiia</taxon>
        <taxon>Acidimicrobiales</taxon>
        <taxon>Acidimicrobiaceae</taxon>
        <taxon>Aciditerrimonas</taxon>
    </lineage>
</organism>
<dbReference type="InterPro" id="IPR050963">
    <property type="entry name" value="Sirohydro_Cobaltochel/CbiX"/>
</dbReference>
<dbReference type="CDD" id="cd03414">
    <property type="entry name" value="CbiX_SirB_C"/>
    <property type="match status" value="1"/>
</dbReference>
<dbReference type="InterPro" id="IPR002762">
    <property type="entry name" value="CbiX-like"/>
</dbReference>
<dbReference type="PANTHER" id="PTHR33542:SF3">
    <property type="entry name" value="SIROHYDROCHLORIN FERROCHELATASE, CHLOROPLASTIC"/>
    <property type="match status" value="1"/>
</dbReference>
<feature type="region of interest" description="Disordered" evidence="3">
    <location>
        <begin position="1"/>
        <end position="20"/>
    </location>
</feature>
<dbReference type="Proteomes" id="UP001589788">
    <property type="component" value="Unassembled WGS sequence"/>
</dbReference>